<evidence type="ECO:0008006" key="3">
    <source>
        <dbReference type="Google" id="ProtNLM"/>
    </source>
</evidence>
<organism evidence="1 2">
    <name type="scientific">Sphingomonas pokkalii</name>
    <dbReference type="NCBI Taxonomy" id="2175090"/>
    <lineage>
        <taxon>Bacteria</taxon>
        <taxon>Pseudomonadati</taxon>
        <taxon>Pseudomonadota</taxon>
        <taxon>Alphaproteobacteria</taxon>
        <taxon>Sphingomonadales</taxon>
        <taxon>Sphingomonadaceae</taxon>
        <taxon>Sphingomonas</taxon>
    </lineage>
</organism>
<dbReference type="SUPFAM" id="SSF53271">
    <property type="entry name" value="PRTase-like"/>
    <property type="match status" value="1"/>
</dbReference>
<dbReference type="CDD" id="cd06223">
    <property type="entry name" value="PRTases_typeI"/>
    <property type="match status" value="1"/>
</dbReference>
<reference evidence="1 2" key="1">
    <citation type="submission" date="2018-05" db="EMBL/GenBank/DDBJ databases">
        <title>Description of Sphingomonas pokkalii sp nov, isolated from the rhizosphere of saline tolerant pokkali rice and its draft genome analysis.</title>
        <authorList>
            <person name="Menon R."/>
            <person name="Kumari S."/>
            <person name="Rameshkumar N."/>
        </authorList>
    </citation>
    <scope>NUCLEOTIDE SEQUENCE [LARGE SCALE GENOMIC DNA]</scope>
    <source>
        <strain evidence="1 2">L3B27</strain>
    </source>
</reference>
<sequence length="224" mass="25226">MPTLDASWSPQIRKIGDLERQDHWYLTAEHECYFFGEYTARGGYSHSSTNQIITNIKKKPSLRHTQQWQYKVRDMSRVAAAIRGAINPQSYGIVTLVPIPPSKLRTDPEHDPRMAEIARLVSPNANVRELIEPIAARQPQHESEQRLDPDQLRATLTIVEAQCAPAPQNIILIDDVITTGCSFVACRRLLQDRFPGVPVWGIFAARRAVDHSADFEAFGSLGDL</sequence>
<dbReference type="OrthoDB" id="6637825at2"/>
<gene>
    <name evidence="1" type="ORF">DD559_17785</name>
</gene>
<evidence type="ECO:0000313" key="1">
    <source>
        <dbReference type="EMBL" id="PVX30952.1"/>
    </source>
</evidence>
<evidence type="ECO:0000313" key="2">
    <source>
        <dbReference type="Proteomes" id="UP000245890"/>
    </source>
</evidence>
<name>A0A2U0SHY3_9SPHN</name>
<dbReference type="Gene3D" id="3.40.50.2020">
    <property type="match status" value="1"/>
</dbReference>
<dbReference type="Proteomes" id="UP000245890">
    <property type="component" value="Unassembled WGS sequence"/>
</dbReference>
<dbReference type="EMBL" id="QENQ01000001">
    <property type="protein sequence ID" value="PVX30952.1"/>
    <property type="molecule type" value="Genomic_DNA"/>
</dbReference>
<dbReference type="InterPro" id="IPR029057">
    <property type="entry name" value="PRTase-like"/>
</dbReference>
<dbReference type="InterPro" id="IPR000836">
    <property type="entry name" value="PRTase_dom"/>
</dbReference>
<accession>A0A2U0SHY3</accession>
<proteinExistence type="predicted"/>
<dbReference type="RefSeq" id="WP_116470346.1">
    <property type="nucleotide sequence ID" value="NZ_QENQ01000001.1"/>
</dbReference>
<dbReference type="AlphaFoldDB" id="A0A2U0SHY3"/>
<protein>
    <recommendedName>
        <fullName evidence="3">Phosphoribosyltransferase domain-containing protein</fullName>
    </recommendedName>
</protein>
<comment type="caution">
    <text evidence="1">The sequence shown here is derived from an EMBL/GenBank/DDBJ whole genome shotgun (WGS) entry which is preliminary data.</text>
</comment>
<keyword evidence="2" id="KW-1185">Reference proteome</keyword>